<dbReference type="GO" id="GO:1990281">
    <property type="term" value="C:efflux pump complex"/>
    <property type="evidence" value="ECO:0007669"/>
    <property type="project" value="TreeGrafter"/>
</dbReference>
<feature type="compositionally biased region" description="Low complexity" evidence="9">
    <location>
        <begin position="86"/>
        <end position="100"/>
    </location>
</feature>
<dbReference type="GO" id="GO:0015288">
    <property type="term" value="F:porin activity"/>
    <property type="evidence" value="ECO:0007669"/>
    <property type="project" value="TreeGrafter"/>
</dbReference>
<evidence type="ECO:0000313" key="11">
    <source>
        <dbReference type="EMBL" id="MDO6423440.1"/>
    </source>
</evidence>
<evidence type="ECO:0000313" key="12">
    <source>
        <dbReference type="Proteomes" id="UP001169760"/>
    </source>
</evidence>
<dbReference type="Gene3D" id="1.20.1600.10">
    <property type="entry name" value="Outer membrane efflux proteins (OEP)"/>
    <property type="match status" value="1"/>
</dbReference>
<feature type="signal peptide" evidence="10">
    <location>
        <begin position="1"/>
        <end position="25"/>
    </location>
</feature>
<keyword evidence="8" id="KW-0175">Coiled coil</keyword>
<evidence type="ECO:0000256" key="7">
    <source>
        <dbReference type="ARBA" id="ARBA00023237"/>
    </source>
</evidence>
<keyword evidence="3" id="KW-0813">Transport</keyword>
<comment type="caution">
    <text evidence="11">The sequence shown here is derived from an EMBL/GenBank/DDBJ whole genome shotgun (WGS) entry which is preliminary data.</text>
</comment>
<gene>
    <name evidence="11" type="ORF">Q4521_13250</name>
</gene>
<keyword evidence="7" id="KW-0998">Cell outer membrane</keyword>
<protein>
    <submittedName>
        <fullName evidence="11">TolC family outer membrane protein</fullName>
    </submittedName>
</protein>
<evidence type="ECO:0000256" key="10">
    <source>
        <dbReference type="SAM" id="SignalP"/>
    </source>
</evidence>
<dbReference type="Pfam" id="PF02321">
    <property type="entry name" value="OEP"/>
    <property type="match status" value="2"/>
</dbReference>
<name>A0AAW7X833_9GAMM</name>
<feature type="region of interest" description="Disordered" evidence="9">
    <location>
        <begin position="73"/>
        <end position="100"/>
    </location>
</feature>
<feature type="chain" id="PRO_5043409463" evidence="10">
    <location>
        <begin position="26"/>
        <end position="454"/>
    </location>
</feature>
<dbReference type="AlphaFoldDB" id="A0AAW7X833"/>
<evidence type="ECO:0000256" key="3">
    <source>
        <dbReference type="ARBA" id="ARBA00022448"/>
    </source>
</evidence>
<dbReference type="RefSeq" id="WP_303493110.1">
    <property type="nucleotide sequence ID" value="NZ_JAUOPB010000009.1"/>
</dbReference>
<dbReference type="GO" id="GO:0015562">
    <property type="term" value="F:efflux transmembrane transporter activity"/>
    <property type="evidence" value="ECO:0007669"/>
    <property type="project" value="InterPro"/>
</dbReference>
<keyword evidence="6" id="KW-0472">Membrane</keyword>
<keyword evidence="4" id="KW-1134">Transmembrane beta strand</keyword>
<dbReference type="InterPro" id="IPR010130">
    <property type="entry name" value="T1SS_OMP_TolC"/>
</dbReference>
<dbReference type="PANTHER" id="PTHR30026:SF20">
    <property type="entry name" value="OUTER MEMBRANE PROTEIN TOLC"/>
    <property type="match status" value="1"/>
</dbReference>
<dbReference type="GO" id="GO:0009279">
    <property type="term" value="C:cell outer membrane"/>
    <property type="evidence" value="ECO:0007669"/>
    <property type="project" value="UniProtKB-SubCell"/>
</dbReference>
<evidence type="ECO:0000256" key="5">
    <source>
        <dbReference type="ARBA" id="ARBA00022692"/>
    </source>
</evidence>
<evidence type="ECO:0000256" key="4">
    <source>
        <dbReference type="ARBA" id="ARBA00022452"/>
    </source>
</evidence>
<evidence type="ECO:0000256" key="2">
    <source>
        <dbReference type="ARBA" id="ARBA00007613"/>
    </source>
</evidence>
<proteinExistence type="inferred from homology"/>
<evidence type="ECO:0000256" key="9">
    <source>
        <dbReference type="SAM" id="MobiDB-lite"/>
    </source>
</evidence>
<dbReference type="PANTHER" id="PTHR30026">
    <property type="entry name" value="OUTER MEMBRANE PROTEIN TOLC"/>
    <property type="match status" value="1"/>
</dbReference>
<dbReference type="SUPFAM" id="SSF56954">
    <property type="entry name" value="Outer membrane efflux proteins (OEP)"/>
    <property type="match status" value="1"/>
</dbReference>
<dbReference type="NCBIfam" id="TIGR01844">
    <property type="entry name" value="type_I_sec_TolC"/>
    <property type="match status" value="1"/>
</dbReference>
<accession>A0AAW7X833</accession>
<feature type="coiled-coil region" evidence="8">
    <location>
        <begin position="120"/>
        <end position="179"/>
    </location>
</feature>
<keyword evidence="5" id="KW-0812">Transmembrane</keyword>
<sequence>MNKSLQKIIALAAFGFAAAAQHSQAETLAEIYQQALENDHSFLAAKAALEAGQENKNIGRAGLLPQISAEASWADSENTTTEYDITATPTETSTTQNSTTTGYSVSLSQTLFNLASWHTYKQGKARAQIAEVNYAAAEQEVIVRVAQAYFDALAAVDNFDTAKSEEEALKHQLEQTKQRFEVGLTAITEVHEAQAAFDSSTATRLTAEGRLGIAFEALEVITGRPYRSLNPMRADFPVTAPEPADRNQWVEFALANNFDLKAASLNAEAAQQNAKARRADHAPTLTAGVSYSDKTTEIGSGFETNPENQTLSLTLKVPIYAGGATHASRRQANAQAWESRELFNKAQRDIIQQARSNHLEVMTGVATVKARKQAITSSESALRATQAGYEVGTRDLVDVLNAQRSLFRARRDYSDALYAYVVNTLKLKQVAGTLSTADIDALSGWLDTAKEVQY</sequence>
<comment type="subcellular location">
    <subcellularLocation>
        <location evidence="1">Cell outer membrane</location>
    </subcellularLocation>
</comment>
<organism evidence="11 12">
    <name type="scientific">Saccharophagus degradans</name>
    <dbReference type="NCBI Taxonomy" id="86304"/>
    <lineage>
        <taxon>Bacteria</taxon>
        <taxon>Pseudomonadati</taxon>
        <taxon>Pseudomonadota</taxon>
        <taxon>Gammaproteobacteria</taxon>
        <taxon>Cellvibrionales</taxon>
        <taxon>Cellvibrionaceae</taxon>
        <taxon>Saccharophagus</taxon>
    </lineage>
</organism>
<dbReference type="InterPro" id="IPR051906">
    <property type="entry name" value="TolC-like"/>
</dbReference>
<dbReference type="EMBL" id="JAUOPB010000009">
    <property type="protein sequence ID" value="MDO6423440.1"/>
    <property type="molecule type" value="Genomic_DNA"/>
</dbReference>
<comment type="similarity">
    <text evidence="2">Belongs to the outer membrane factor (OMF) (TC 1.B.17) family.</text>
</comment>
<evidence type="ECO:0000256" key="1">
    <source>
        <dbReference type="ARBA" id="ARBA00004442"/>
    </source>
</evidence>
<dbReference type="Proteomes" id="UP001169760">
    <property type="component" value="Unassembled WGS sequence"/>
</dbReference>
<dbReference type="InterPro" id="IPR003423">
    <property type="entry name" value="OMP_efflux"/>
</dbReference>
<reference evidence="11" key="1">
    <citation type="submission" date="2023-07" db="EMBL/GenBank/DDBJ databases">
        <title>Genome content predicts the carbon catabolic preferences of heterotrophic bacteria.</title>
        <authorList>
            <person name="Gralka M."/>
        </authorList>
    </citation>
    <scope>NUCLEOTIDE SEQUENCE</scope>
    <source>
        <strain evidence="11">I3M17_2</strain>
    </source>
</reference>
<keyword evidence="10" id="KW-0732">Signal</keyword>
<evidence type="ECO:0000256" key="6">
    <source>
        <dbReference type="ARBA" id="ARBA00023136"/>
    </source>
</evidence>
<evidence type="ECO:0000256" key="8">
    <source>
        <dbReference type="SAM" id="Coils"/>
    </source>
</evidence>